<dbReference type="InterPro" id="IPR006860">
    <property type="entry name" value="FecR"/>
</dbReference>
<keyword evidence="2" id="KW-0472">Membrane</keyword>
<feature type="region of interest" description="Disordered" evidence="1">
    <location>
        <begin position="246"/>
        <end position="265"/>
    </location>
</feature>
<dbReference type="PANTHER" id="PTHR30273">
    <property type="entry name" value="PERIPLASMIC SIGNAL SENSOR AND SIGMA FACTOR ACTIVATOR FECR-RELATED"/>
    <property type="match status" value="1"/>
</dbReference>
<proteinExistence type="predicted"/>
<evidence type="ECO:0000313" key="6">
    <source>
        <dbReference type="Proteomes" id="UP001138540"/>
    </source>
</evidence>
<reference evidence="5 6" key="1">
    <citation type="submission" date="2020-08" db="EMBL/GenBank/DDBJ databases">
        <title>Exploring microbial biodiversity for novel pathways involved in the catabolism of aromatic compounds derived from lignin.</title>
        <authorList>
            <person name="Elkins J."/>
        </authorList>
    </citation>
    <scope>NUCLEOTIDE SEQUENCE [LARGE SCALE GENOMIC DNA]</scope>
    <source>
        <strain evidence="5 6">B1D3A</strain>
    </source>
</reference>
<dbReference type="Pfam" id="PF04773">
    <property type="entry name" value="FecR"/>
    <property type="match status" value="1"/>
</dbReference>
<sequence>MNEPEAPPAEPPEQLAREAATWFARMRGPDADAHRAAFDAWLAQGAAHRSAYNRAAEIFALGKLLAEPETAASVRRGRRPRIAALTAGIALLLSAAGWFALHRSGPDGPAPAVVAGRGNDTRLLSTVAGERRTIRLADGSVVRLEGDSMVRTGFSADMRQLRLERGSARFEVAHERRPFVVLAGGGSVTARGTIFEVALTGRGHVDVHLLQGAVDVALPGRNSENRPEAVRRLAAGERVSFVAKPPASGTGLSVPGAANPPPSPLPSPARDFTGIAVADLVAEANRDAVRPIRLADASLGARRVSGRFRVDDTSLLARRLAALFDGTADSSDPQEIVLRP</sequence>
<dbReference type="PIRSF" id="PIRSF018266">
    <property type="entry name" value="FecR"/>
    <property type="match status" value="1"/>
</dbReference>
<dbReference type="Gene3D" id="2.60.120.1440">
    <property type="match status" value="1"/>
</dbReference>
<keyword evidence="2" id="KW-1133">Transmembrane helix</keyword>
<protein>
    <submittedName>
        <fullName evidence="5">Transmembrane sensor</fullName>
    </submittedName>
</protein>
<keyword evidence="2 5" id="KW-0812">Transmembrane</keyword>
<keyword evidence="6" id="KW-1185">Reference proteome</keyword>
<evidence type="ECO:0000313" key="5">
    <source>
        <dbReference type="EMBL" id="MBB5986623.1"/>
    </source>
</evidence>
<organism evidence="5 6">
    <name type="scientific">Sphingobium lignivorans</name>
    <dbReference type="NCBI Taxonomy" id="2735886"/>
    <lineage>
        <taxon>Bacteria</taxon>
        <taxon>Pseudomonadati</taxon>
        <taxon>Pseudomonadota</taxon>
        <taxon>Alphaproteobacteria</taxon>
        <taxon>Sphingomonadales</taxon>
        <taxon>Sphingomonadaceae</taxon>
        <taxon>Sphingobium</taxon>
    </lineage>
</organism>
<evidence type="ECO:0000259" key="3">
    <source>
        <dbReference type="Pfam" id="PF04773"/>
    </source>
</evidence>
<dbReference type="InterPro" id="IPR012373">
    <property type="entry name" value="Ferrdict_sens_TM"/>
</dbReference>
<dbReference type="InterPro" id="IPR032623">
    <property type="entry name" value="FecR_N"/>
</dbReference>
<dbReference type="RefSeq" id="WP_184154340.1">
    <property type="nucleotide sequence ID" value="NZ_JACHKA010000001.1"/>
</dbReference>
<feature type="domain" description="FecR N-terminal" evidence="4">
    <location>
        <begin position="17"/>
        <end position="57"/>
    </location>
</feature>
<feature type="domain" description="FecR protein" evidence="3">
    <location>
        <begin position="124"/>
        <end position="214"/>
    </location>
</feature>
<comment type="caution">
    <text evidence="5">The sequence shown here is derived from an EMBL/GenBank/DDBJ whole genome shotgun (WGS) entry which is preliminary data.</text>
</comment>
<evidence type="ECO:0000256" key="1">
    <source>
        <dbReference type="SAM" id="MobiDB-lite"/>
    </source>
</evidence>
<accession>A0ABR6NH58</accession>
<evidence type="ECO:0000256" key="2">
    <source>
        <dbReference type="SAM" id="Phobius"/>
    </source>
</evidence>
<dbReference type="PANTHER" id="PTHR30273:SF2">
    <property type="entry name" value="PROTEIN FECR"/>
    <property type="match status" value="1"/>
</dbReference>
<dbReference type="EMBL" id="JACHKA010000001">
    <property type="protein sequence ID" value="MBB5986623.1"/>
    <property type="molecule type" value="Genomic_DNA"/>
</dbReference>
<gene>
    <name evidence="5" type="ORF">HNP60_002597</name>
</gene>
<name>A0ABR6NH58_9SPHN</name>
<evidence type="ECO:0000259" key="4">
    <source>
        <dbReference type="Pfam" id="PF16220"/>
    </source>
</evidence>
<feature type="transmembrane region" description="Helical" evidence="2">
    <location>
        <begin position="82"/>
        <end position="101"/>
    </location>
</feature>
<dbReference type="Pfam" id="PF16220">
    <property type="entry name" value="DUF4880"/>
    <property type="match status" value="1"/>
</dbReference>
<dbReference type="Proteomes" id="UP001138540">
    <property type="component" value="Unassembled WGS sequence"/>
</dbReference>